<organism evidence="3 4">
    <name type="scientific">Couchioplanes caeruleus</name>
    <dbReference type="NCBI Taxonomy" id="56438"/>
    <lineage>
        <taxon>Bacteria</taxon>
        <taxon>Bacillati</taxon>
        <taxon>Actinomycetota</taxon>
        <taxon>Actinomycetes</taxon>
        <taxon>Micromonosporales</taxon>
        <taxon>Micromonosporaceae</taxon>
        <taxon>Couchioplanes</taxon>
    </lineage>
</organism>
<comment type="caution">
    <text evidence="3">The sequence shown here is derived from an EMBL/GenBank/DDBJ whole genome shotgun (WGS) entry which is preliminary data.</text>
</comment>
<dbReference type="GO" id="GO:0003677">
    <property type="term" value="F:DNA binding"/>
    <property type="evidence" value="ECO:0007669"/>
    <property type="project" value="InterPro"/>
</dbReference>
<dbReference type="AlphaFoldDB" id="A0A3N1GTN2"/>
<gene>
    <name evidence="3" type="ORF">EDD30_6647</name>
</gene>
<accession>A0A3N1GTN2</accession>
<dbReference type="GO" id="GO:0000150">
    <property type="term" value="F:DNA strand exchange activity"/>
    <property type="evidence" value="ECO:0007669"/>
    <property type="project" value="InterPro"/>
</dbReference>
<evidence type="ECO:0000256" key="1">
    <source>
        <dbReference type="SAM" id="MobiDB-lite"/>
    </source>
</evidence>
<protein>
    <recommendedName>
        <fullName evidence="2">Resolvase/invertase-type recombinase catalytic domain-containing protein</fullName>
    </recommendedName>
</protein>
<proteinExistence type="predicted"/>
<dbReference type="InterPro" id="IPR036162">
    <property type="entry name" value="Resolvase-like_N_sf"/>
</dbReference>
<feature type="region of interest" description="Disordered" evidence="1">
    <location>
        <begin position="100"/>
        <end position="134"/>
    </location>
</feature>
<dbReference type="PROSITE" id="PS51736">
    <property type="entry name" value="RECOMBINASES_3"/>
    <property type="match status" value="1"/>
</dbReference>
<dbReference type="InterPro" id="IPR006119">
    <property type="entry name" value="Resolv_N"/>
</dbReference>
<evidence type="ECO:0000313" key="3">
    <source>
        <dbReference type="EMBL" id="ROP33630.1"/>
    </source>
</evidence>
<evidence type="ECO:0000259" key="2">
    <source>
        <dbReference type="PROSITE" id="PS51736"/>
    </source>
</evidence>
<reference evidence="3 4" key="1">
    <citation type="submission" date="2018-11" db="EMBL/GenBank/DDBJ databases">
        <title>Sequencing the genomes of 1000 actinobacteria strains.</title>
        <authorList>
            <person name="Klenk H.-P."/>
        </authorList>
    </citation>
    <scope>NUCLEOTIDE SEQUENCE [LARGE SCALE GENOMIC DNA]</scope>
    <source>
        <strain evidence="3 4">DSM 43634</strain>
    </source>
</reference>
<name>A0A3N1GTN2_9ACTN</name>
<feature type="region of interest" description="Disordered" evidence="1">
    <location>
        <begin position="166"/>
        <end position="187"/>
    </location>
</feature>
<feature type="compositionally biased region" description="Low complexity" evidence="1">
    <location>
        <begin position="117"/>
        <end position="134"/>
    </location>
</feature>
<feature type="domain" description="Resolvase/invertase-type recombinase catalytic" evidence="2">
    <location>
        <begin position="1"/>
        <end position="62"/>
    </location>
</feature>
<dbReference type="Proteomes" id="UP000271683">
    <property type="component" value="Unassembled WGS sequence"/>
</dbReference>
<evidence type="ECO:0000313" key="4">
    <source>
        <dbReference type="Proteomes" id="UP000271683"/>
    </source>
</evidence>
<sequence>MAALVEQLKAPGVGLEFLAGELQGSHAPSGIVFTVLAAPSGREREYIRDRTLEGHESGRTRGKSIGGASVTDDHMLSMALHLRSQEMSLRDVASQLVITKGEKKGQHPSPAARPSQVGRGSAAAAGPAGASSAVVATPATVSNRDSRPCVGFGLSSAQSVLPCDSGGGSALVGRSVQHALPRRPVRR</sequence>
<dbReference type="EMBL" id="RJKL01000001">
    <property type="protein sequence ID" value="ROP33630.1"/>
    <property type="molecule type" value="Genomic_DNA"/>
</dbReference>
<dbReference type="SUPFAM" id="SSF53041">
    <property type="entry name" value="Resolvase-like"/>
    <property type="match status" value="1"/>
</dbReference>